<feature type="region of interest" description="Disordered" evidence="1">
    <location>
        <begin position="1"/>
        <end position="22"/>
    </location>
</feature>
<feature type="compositionally biased region" description="Low complexity" evidence="1">
    <location>
        <begin position="1"/>
        <end position="19"/>
    </location>
</feature>
<sequence>MDVDASSLSSSSSSSSSSLTPPQFDSTFSTASHFFFYNTIDPTTASLTSNILGPNLTTTFTHSRAPALFPQATILTNLTKKTTGFLAFLPPGEPRNTHTHTQPTQKTRTILAWAESGHGHGPEGDLLDGTPSILPNTLWAKRVIKLSSAMGLNLGHPFDRLTRGGQKGIFRASHVEVKLATHAIYTLLRMYKIRHRGEAMTTTTLERLRRKIREASRPPNADANDTDAHAHAHADAGAGDGRGARPSFEIYFSKKNCHACADYVSRLSALTGVAMTLCWRDRLVRIEYEATRMGEPRLLGPPGGQDEEEPQGVITVEEGDGDGDDDDDEDDADIRMLDMVDLTQGHLGSATTDQPRDNDQAASPRLGSFLEGLAYCIGQGTRARVVKAVVGLARMRQRRRRRVSPAPGATAAARTSRRRGGAGQTGRVRERSGSVFEVQGMGRGVQTITL</sequence>
<dbReference type="EMBL" id="SRPW01000259">
    <property type="protein sequence ID" value="KAG6016301.1"/>
    <property type="molecule type" value="Genomic_DNA"/>
</dbReference>
<evidence type="ECO:0000256" key="1">
    <source>
        <dbReference type="SAM" id="MobiDB-lite"/>
    </source>
</evidence>
<reference evidence="2" key="1">
    <citation type="journal article" date="2020" name="bioRxiv">
        <title>Whole genome comparisons of ergot fungi reveals the divergence and evolution of species within the genus Claviceps are the result of varying mechanisms driving genome evolution and host range expansion.</title>
        <authorList>
            <person name="Wyka S.A."/>
            <person name="Mondo S.J."/>
            <person name="Liu M."/>
            <person name="Dettman J."/>
            <person name="Nalam V."/>
            <person name="Broders K.D."/>
        </authorList>
    </citation>
    <scope>NUCLEOTIDE SEQUENCE</scope>
    <source>
        <strain evidence="2">CCC 602</strain>
    </source>
</reference>
<comment type="caution">
    <text evidence="2">The sequence shown here is derived from an EMBL/GenBank/DDBJ whole genome shotgun (WGS) entry which is preliminary data.</text>
</comment>
<protein>
    <submittedName>
        <fullName evidence="2">Uncharacterized protein</fullName>
    </submittedName>
</protein>
<evidence type="ECO:0000313" key="3">
    <source>
        <dbReference type="Proteomes" id="UP000748025"/>
    </source>
</evidence>
<feature type="compositionally biased region" description="Low complexity" evidence="1">
    <location>
        <begin position="404"/>
        <end position="414"/>
    </location>
</feature>
<feature type="region of interest" description="Disordered" evidence="1">
    <location>
        <begin position="397"/>
        <end position="430"/>
    </location>
</feature>
<evidence type="ECO:0000313" key="2">
    <source>
        <dbReference type="EMBL" id="KAG6016301.1"/>
    </source>
</evidence>
<feature type="region of interest" description="Disordered" evidence="1">
    <location>
        <begin position="213"/>
        <end position="240"/>
    </location>
</feature>
<dbReference type="OrthoDB" id="4841107at2759"/>
<accession>A0A9P7SZD1</accession>
<keyword evidence="3" id="KW-1185">Reference proteome</keyword>
<gene>
    <name evidence="2" type="ORF">E4U43_003947</name>
</gene>
<dbReference type="Proteomes" id="UP000748025">
    <property type="component" value="Unassembled WGS sequence"/>
</dbReference>
<dbReference type="AlphaFoldDB" id="A0A9P7SZD1"/>
<organism evidence="2 3">
    <name type="scientific">Claviceps pusilla</name>
    <dbReference type="NCBI Taxonomy" id="123648"/>
    <lineage>
        <taxon>Eukaryota</taxon>
        <taxon>Fungi</taxon>
        <taxon>Dikarya</taxon>
        <taxon>Ascomycota</taxon>
        <taxon>Pezizomycotina</taxon>
        <taxon>Sordariomycetes</taxon>
        <taxon>Hypocreomycetidae</taxon>
        <taxon>Hypocreales</taxon>
        <taxon>Clavicipitaceae</taxon>
        <taxon>Claviceps</taxon>
    </lineage>
</organism>
<name>A0A9P7SZD1_9HYPO</name>
<proteinExistence type="predicted"/>